<dbReference type="InterPro" id="IPR015946">
    <property type="entry name" value="KH_dom-like_a/b"/>
</dbReference>
<accession>X7F6P4</accession>
<keyword evidence="2" id="KW-1185">Reference proteome</keyword>
<comment type="caution">
    <text evidence="1">The sequence shown here is derived from an EMBL/GenBank/DDBJ whole genome shotgun (WGS) entry which is preliminary data.</text>
</comment>
<evidence type="ECO:0000313" key="2">
    <source>
        <dbReference type="Proteomes" id="UP000023430"/>
    </source>
</evidence>
<dbReference type="SUPFAM" id="SSF82784">
    <property type="entry name" value="OsmC-like"/>
    <property type="match status" value="1"/>
</dbReference>
<evidence type="ECO:0008006" key="3">
    <source>
        <dbReference type="Google" id="ProtNLM"/>
    </source>
</evidence>
<reference evidence="1 2" key="1">
    <citation type="submission" date="2014-01" db="EMBL/GenBank/DDBJ databases">
        <title>Roseivivax isoporae LMG 25204 Genome Sequencing.</title>
        <authorList>
            <person name="Lai Q."/>
            <person name="Li G."/>
            <person name="Shao Z."/>
        </authorList>
    </citation>
    <scope>NUCLEOTIDE SEQUENCE [LARGE SCALE GENOMIC DNA]</scope>
    <source>
        <strain evidence="1 2">LMG 25204</strain>
    </source>
</reference>
<dbReference type="Proteomes" id="UP000023430">
    <property type="component" value="Unassembled WGS sequence"/>
</dbReference>
<proteinExistence type="predicted"/>
<dbReference type="PANTHER" id="PTHR35368">
    <property type="entry name" value="HYDROPEROXIDE REDUCTASE"/>
    <property type="match status" value="1"/>
</dbReference>
<evidence type="ECO:0000313" key="1">
    <source>
        <dbReference type="EMBL" id="ETX28552.1"/>
    </source>
</evidence>
<dbReference type="EMBL" id="JAME01000018">
    <property type="protein sequence ID" value="ETX28552.1"/>
    <property type="molecule type" value="Genomic_DNA"/>
</dbReference>
<dbReference type="OrthoDB" id="7836423at2"/>
<gene>
    <name evidence="1" type="ORF">RISW2_06225</name>
</gene>
<dbReference type="AlphaFoldDB" id="X7F6P4"/>
<dbReference type="InterPro" id="IPR003718">
    <property type="entry name" value="OsmC/Ohr_fam"/>
</dbReference>
<dbReference type="eggNOG" id="COG1764">
    <property type="taxonomic scope" value="Bacteria"/>
</dbReference>
<dbReference type="STRING" id="1449351.RISW2_06225"/>
<dbReference type="NCBIfam" id="NF041052">
    <property type="entry name" value="OsmC_like_Se"/>
    <property type="match status" value="1"/>
</dbReference>
<dbReference type="Pfam" id="PF02566">
    <property type="entry name" value="OsmC"/>
    <property type="match status" value="1"/>
</dbReference>
<organism evidence="1 2">
    <name type="scientific">Roseivivax isoporae LMG 25204</name>
    <dbReference type="NCBI Taxonomy" id="1449351"/>
    <lineage>
        <taxon>Bacteria</taxon>
        <taxon>Pseudomonadati</taxon>
        <taxon>Pseudomonadota</taxon>
        <taxon>Alphaproteobacteria</taxon>
        <taxon>Rhodobacterales</taxon>
        <taxon>Roseobacteraceae</taxon>
        <taxon>Roseivivax</taxon>
    </lineage>
</organism>
<dbReference type="InterPro" id="IPR052924">
    <property type="entry name" value="OsmC/Ohr_hydroprdx_reductase"/>
</dbReference>
<dbReference type="PANTHER" id="PTHR35368:SF1">
    <property type="entry name" value="HYDROPEROXIDE REDUCTASE"/>
    <property type="match status" value="1"/>
</dbReference>
<dbReference type="Gene3D" id="3.30.300.20">
    <property type="match status" value="1"/>
</dbReference>
<name>X7F6P4_9RHOB</name>
<dbReference type="InterPro" id="IPR036102">
    <property type="entry name" value="OsmC/Ohrsf"/>
</dbReference>
<protein>
    <recommendedName>
        <fullName evidence="3">Osmotically inducible protein C</fullName>
    </recommendedName>
</protein>
<sequence length="164" mass="17925">MMADNRLFEVVFESEGVCVGKLRNEVTNTAHAPFQVTRMLPTDEGPFQGGDDTSPTPLEFFLTGLVGCLMTQIRVFAKRGRIDVRALTVNCRAHWEAVSDPEVPYAARPVGFAIDIALESDAPEERVRALVDGARRGCFVEATLAQPNDITHTLRLNAGDPVAI</sequence>